<dbReference type="Gene3D" id="3.40.1680.10">
    <property type="entry name" value="yp_829618.1 domain like"/>
    <property type="match status" value="1"/>
</dbReference>
<evidence type="ECO:0000259" key="1">
    <source>
        <dbReference type="Pfam" id="PF25056"/>
    </source>
</evidence>
<reference evidence="2" key="1">
    <citation type="submission" date="2021-12" db="EMBL/GenBank/DDBJ databases">
        <title>Discovery of the Pendulisporaceae a myxobacterial family with distinct sporulation behavior and unique specialized metabolism.</title>
        <authorList>
            <person name="Garcia R."/>
            <person name="Popoff A."/>
            <person name="Bader C.D."/>
            <person name="Loehr J."/>
            <person name="Walesch S."/>
            <person name="Walt C."/>
            <person name="Boldt J."/>
            <person name="Bunk B."/>
            <person name="Haeckl F.J.F.P.J."/>
            <person name="Gunesch A.P."/>
            <person name="Birkelbach J."/>
            <person name="Nuebel U."/>
            <person name="Pietschmann T."/>
            <person name="Bach T."/>
            <person name="Mueller R."/>
        </authorList>
    </citation>
    <scope>NUCLEOTIDE SEQUENCE</scope>
    <source>
        <strain evidence="2">MSr11367</strain>
    </source>
</reference>
<gene>
    <name evidence="2" type="ORF">LVJ94_28795</name>
</gene>
<dbReference type="RefSeq" id="WP_394830510.1">
    <property type="nucleotide sequence ID" value="NZ_CP089983.1"/>
</dbReference>
<dbReference type="EMBL" id="CP089983">
    <property type="protein sequence ID" value="WXB00908.1"/>
    <property type="molecule type" value="Genomic_DNA"/>
</dbReference>
<proteinExistence type="predicted"/>
<protein>
    <recommendedName>
        <fullName evidence="1">DUF7793 domain-containing protein</fullName>
    </recommendedName>
</protein>
<accession>A0ABZ2KQH4</accession>
<evidence type="ECO:0000313" key="3">
    <source>
        <dbReference type="Proteomes" id="UP001374803"/>
    </source>
</evidence>
<dbReference type="Pfam" id="PF25056">
    <property type="entry name" value="DUF7793"/>
    <property type="match status" value="1"/>
</dbReference>
<organism evidence="2 3">
    <name type="scientific">Pendulispora rubella</name>
    <dbReference type="NCBI Taxonomy" id="2741070"/>
    <lineage>
        <taxon>Bacteria</taxon>
        <taxon>Pseudomonadati</taxon>
        <taxon>Myxococcota</taxon>
        <taxon>Myxococcia</taxon>
        <taxon>Myxococcales</taxon>
        <taxon>Sorangiineae</taxon>
        <taxon>Pendulisporaceae</taxon>
        <taxon>Pendulispora</taxon>
    </lineage>
</organism>
<sequence>MDDENGIVRFAYFAGGVCDLEGAKRILAVEERASGGKRLPILIDVRLPVTIDQEARAFFARIKSFSAFAFLMDSPVSAMMTKIFAAVHEKELVPTKLFNSEREAIDWLQGFSE</sequence>
<dbReference type="Proteomes" id="UP001374803">
    <property type="component" value="Chromosome"/>
</dbReference>
<feature type="domain" description="DUF7793" evidence="1">
    <location>
        <begin position="4"/>
        <end position="111"/>
    </location>
</feature>
<keyword evidence="3" id="KW-1185">Reference proteome</keyword>
<evidence type="ECO:0000313" key="2">
    <source>
        <dbReference type="EMBL" id="WXB00908.1"/>
    </source>
</evidence>
<name>A0ABZ2KQH4_9BACT</name>
<dbReference type="InterPro" id="IPR056695">
    <property type="entry name" value="DUF7793"/>
</dbReference>
<dbReference type="Gene3D" id="3.40.970.30">
    <property type="entry name" value="yp_829618.1 like domains"/>
    <property type="match status" value="1"/>
</dbReference>